<evidence type="ECO:0000256" key="2">
    <source>
        <dbReference type="ARBA" id="ARBA00022801"/>
    </source>
</evidence>
<comment type="function">
    <text evidence="6">The production of the second messenger molecules diacylglycerol (DAG) and inositol 1,4,5-trisphosphate (IP3) is mediated by activated phosphatidylinositol-specific phospholipase C enzymes.</text>
</comment>
<evidence type="ECO:0000256" key="5">
    <source>
        <dbReference type="ARBA" id="ARBA00023224"/>
    </source>
</evidence>
<dbReference type="GO" id="GO:0048015">
    <property type="term" value="P:phosphatidylinositol-mediated signaling"/>
    <property type="evidence" value="ECO:0007669"/>
    <property type="project" value="TreeGrafter"/>
</dbReference>
<organism evidence="10 11">
    <name type="scientific">Phialophora macrospora</name>
    <dbReference type="NCBI Taxonomy" id="1851006"/>
    <lineage>
        <taxon>Eukaryota</taxon>
        <taxon>Fungi</taxon>
        <taxon>Dikarya</taxon>
        <taxon>Ascomycota</taxon>
        <taxon>Pezizomycotina</taxon>
        <taxon>Eurotiomycetes</taxon>
        <taxon>Chaetothyriomycetidae</taxon>
        <taxon>Chaetothyriales</taxon>
        <taxon>Herpotrichiellaceae</taxon>
        <taxon>Phialophora</taxon>
    </lineage>
</organism>
<keyword evidence="4 7" id="KW-0443">Lipid metabolism</keyword>
<dbReference type="Proteomes" id="UP000054266">
    <property type="component" value="Unassembled WGS sequence"/>
</dbReference>
<dbReference type="PANTHER" id="PTHR10336:SF82">
    <property type="entry name" value="PHOSPHOINOSITIDE PHOSPHOLIPASE C"/>
    <property type="match status" value="1"/>
</dbReference>
<dbReference type="InterPro" id="IPR035892">
    <property type="entry name" value="C2_domain_sf"/>
</dbReference>
<dbReference type="Pfam" id="PF23617">
    <property type="entry name" value="EF-hand_15"/>
    <property type="match status" value="1"/>
</dbReference>
<dbReference type="PROSITE" id="PS50008">
    <property type="entry name" value="PIPLC_Y_DOMAIN"/>
    <property type="match status" value="1"/>
</dbReference>
<keyword evidence="11" id="KW-1185">Reference proteome</keyword>
<dbReference type="CDD" id="cd00275">
    <property type="entry name" value="C2_PLC_like"/>
    <property type="match status" value="1"/>
</dbReference>
<keyword evidence="2 7" id="KW-0378">Hydrolase</keyword>
<evidence type="ECO:0000256" key="7">
    <source>
        <dbReference type="RuleBase" id="RU361133"/>
    </source>
</evidence>
<dbReference type="InterPro" id="IPR056584">
    <property type="entry name" value="EF-hand_15"/>
</dbReference>
<dbReference type="SUPFAM" id="SSF49562">
    <property type="entry name" value="C2 domain (Calcium/lipid-binding domain, CaLB)"/>
    <property type="match status" value="1"/>
</dbReference>
<dbReference type="STRING" id="5601.A0A0D2D1Q1"/>
<dbReference type="PANTHER" id="PTHR10336">
    <property type="entry name" value="PHOSPHOINOSITIDE-SPECIFIC PHOSPHOLIPASE C FAMILY PROTEIN"/>
    <property type="match status" value="1"/>
</dbReference>
<proteinExistence type="predicted"/>
<dbReference type="SUPFAM" id="SSF51695">
    <property type="entry name" value="PLC-like phosphodiesterases"/>
    <property type="match status" value="1"/>
</dbReference>
<evidence type="ECO:0000256" key="1">
    <source>
        <dbReference type="ARBA" id="ARBA00001195"/>
    </source>
</evidence>
<feature type="region of interest" description="Disordered" evidence="8">
    <location>
        <begin position="582"/>
        <end position="611"/>
    </location>
</feature>
<evidence type="ECO:0000259" key="9">
    <source>
        <dbReference type="PROSITE" id="PS50008"/>
    </source>
</evidence>
<dbReference type="Pfam" id="PF00388">
    <property type="entry name" value="PI-PLC-X"/>
    <property type="match status" value="1"/>
</dbReference>
<feature type="compositionally biased region" description="Basic and acidic residues" evidence="8">
    <location>
        <begin position="68"/>
        <end position="78"/>
    </location>
</feature>
<dbReference type="SMART" id="SM00148">
    <property type="entry name" value="PLCXc"/>
    <property type="match status" value="1"/>
</dbReference>
<dbReference type="HOGENOM" id="CLU_002738_3_0_1"/>
<name>A0A0D2D1Q1_9EURO</name>
<evidence type="ECO:0000313" key="10">
    <source>
        <dbReference type="EMBL" id="KIW71386.1"/>
    </source>
</evidence>
<dbReference type="FunFam" id="3.20.20.190:FF:000039">
    <property type="entry name" value="Phosphoinositide phospholipase C"/>
    <property type="match status" value="1"/>
</dbReference>
<dbReference type="Pfam" id="PF00387">
    <property type="entry name" value="PI-PLC-Y"/>
    <property type="match status" value="1"/>
</dbReference>
<dbReference type="InterPro" id="IPR001192">
    <property type="entry name" value="PI-PLC_fam"/>
</dbReference>
<feature type="region of interest" description="Disordered" evidence="8">
    <location>
        <begin position="373"/>
        <end position="394"/>
    </location>
</feature>
<dbReference type="Gene3D" id="3.20.20.190">
    <property type="entry name" value="Phosphatidylinositol (PI) phosphodiesterase"/>
    <property type="match status" value="1"/>
</dbReference>
<dbReference type="EC" id="3.1.4.11" evidence="7"/>
<evidence type="ECO:0000256" key="3">
    <source>
        <dbReference type="ARBA" id="ARBA00022963"/>
    </source>
</evidence>
<accession>A0A0D2D1Q1</accession>
<keyword evidence="5" id="KW-0807">Transducer</keyword>
<evidence type="ECO:0000256" key="4">
    <source>
        <dbReference type="ARBA" id="ARBA00023098"/>
    </source>
</evidence>
<gene>
    <name evidence="10" type="ORF">PV04_03562</name>
</gene>
<keyword evidence="3 7" id="KW-0442">Lipid degradation</keyword>
<dbReference type="PRINTS" id="PR00390">
    <property type="entry name" value="PHPHLIPASEC"/>
</dbReference>
<evidence type="ECO:0000256" key="8">
    <source>
        <dbReference type="SAM" id="MobiDB-lite"/>
    </source>
</evidence>
<dbReference type="InterPro" id="IPR001711">
    <property type="entry name" value="PLipase_C_Pinositol-sp_Y"/>
</dbReference>
<evidence type="ECO:0000313" key="11">
    <source>
        <dbReference type="Proteomes" id="UP000054266"/>
    </source>
</evidence>
<dbReference type="PROSITE" id="PS50007">
    <property type="entry name" value="PIPLC_X_DOMAIN"/>
    <property type="match status" value="1"/>
</dbReference>
<feature type="domain" description="PI-PLC Y-box" evidence="9">
    <location>
        <begin position="402"/>
        <end position="515"/>
    </location>
</feature>
<feature type="compositionally biased region" description="Polar residues" evidence="8">
    <location>
        <begin position="250"/>
        <end position="268"/>
    </location>
</feature>
<reference evidence="10 11" key="1">
    <citation type="submission" date="2015-01" db="EMBL/GenBank/DDBJ databases">
        <title>The Genome Sequence of Capronia semiimmersa CBS27337.</title>
        <authorList>
            <consortium name="The Broad Institute Genomics Platform"/>
            <person name="Cuomo C."/>
            <person name="de Hoog S."/>
            <person name="Gorbushina A."/>
            <person name="Stielow B."/>
            <person name="Teixiera M."/>
            <person name="Abouelleil A."/>
            <person name="Chapman S.B."/>
            <person name="Priest M."/>
            <person name="Young S.K."/>
            <person name="Wortman J."/>
            <person name="Nusbaum C."/>
            <person name="Birren B."/>
        </authorList>
    </citation>
    <scope>NUCLEOTIDE SEQUENCE [LARGE SCALE GENOMIC DNA]</scope>
    <source>
        <strain evidence="10 11">CBS 27337</strain>
    </source>
</reference>
<comment type="catalytic activity">
    <reaction evidence="1 7">
        <text>a 1,2-diacyl-sn-glycero-3-phospho-(1D-myo-inositol-4,5-bisphosphate) + H2O = 1D-myo-inositol 1,4,5-trisphosphate + a 1,2-diacyl-sn-glycerol + H(+)</text>
        <dbReference type="Rhea" id="RHEA:33179"/>
        <dbReference type="ChEBI" id="CHEBI:15377"/>
        <dbReference type="ChEBI" id="CHEBI:15378"/>
        <dbReference type="ChEBI" id="CHEBI:17815"/>
        <dbReference type="ChEBI" id="CHEBI:58456"/>
        <dbReference type="ChEBI" id="CHEBI:203600"/>
        <dbReference type="EC" id="3.1.4.11"/>
    </reaction>
</comment>
<feature type="region of interest" description="Disordered" evidence="8">
    <location>
        <begin position="191"/>
        <end position="228"/>
    </location>
</feature>
<dbReference type="EMBL" id="KN846957">
    <property type="protein sequence ID" value="KIW71386.1"/>
    <property type="molecule type" value="Genomic_DNA"/>
</dbReference>
<dbReference type="AlphaFoldDB" id="A0A0D2D1Q1"/>
<dbReference type="SMART" id="SM00149">
    <property type="entry name" value="PLCYc"/>
    <property type="match status" value="1"/>
</dbReference>
<sequence length="693" mass="76492">MPPVVQMSRCRHPPFPRNTVVAHETSAAAAKMSRESFTSPDSGATSFSPSVLAYLTDIFDSNAPESTTKPKDCGRESSRGGTKVSAEAFVRAIQGGDLDPDTDNNPLLHHDWVGLHEFLVYMASGAADAFARPGVSDLLQPMCDYFVNSSHNTYITGNQLTSKASVEPYRNALLRGCRCIEIDVWDGISSAECPNGPGPERDKAGRQSTPKPDSHQEKKVHSRSRGIRGNLSGSSLAWLCRVPRLSSNHFSSTTKRSSSGPPNINAVSMPSAKRREPRVVHGPSLSKGVPFRDVCHAIRETAFVSSDLPVIISLEVHASPQQQEVMVEIMQEVWQEFLVDIDSMNTTSSGTLPSPHELRRKLLIKVKGPPLDYHHAESGQTEDGQGPKNSGPGPMRKVIDLLSSLAVYTQGYSFRDFSQPEASLPTHIFSLSEAAIRKLHKNDADVLFAHNRSFLMRVFPAGRRVDSSNFNPCFFWRQGIQMVVMNWQRLDRGMMLNQGMFADESGWVLKPEGYRSDAVASVSSGGGKTPVTAEDSTLKRRSLSLTLTLFAGQNIQPPATGDAHDRMKPYVTCDLHLMIPSEKTEKTTAQKPRTYKRRSEPSKGPNPDFQRERLCFPRVSDVAEELSFLRLKVKSCEVGKDRLIAFACVRLDRLLQGYRFIRLFDDRGVRSEGRILVKVEKGALSSSSSSASS</sequence>
<dbReference type="GO" id="GO:0016042">
    <property type="term" value="P:lipid catabolic process"/>
    <property type="evidence" value="ECO:0007669"/>
    <property type="project" value="UniProtKB-KW"/>
</dbReference>
<dbReference type="GO" id="GO:0051209">
    <property type="term" value="P:release of sequestered calcium ion into cytosol"/>
    <property type="evidence" value="ECO:0007669"/>
    <property type="project" value="TreeGrafter"/>
</dbReference>
<feature type="region of interest" description="Disordered" evidence="8">
    <location>
        <begin position="63"/>
        <end position="83"/>
    </location>
</feature>
<dbReference type="InterPro" id="IPR017946">
    <property type="entry name" value="PLC-like_Pdiesterase_TIM-brl"/>
</dbReference>
<evidence type="ECO:0000256" key="6">
    <source>
        <dbReference type="ARBA" id="ARBA00059664"/>
    </source>
</evidence>
<dbReference type="GO" id="GO:0004435">
    <property type="term" value="F:phosphatidylinositol-4,5-bisphosphate phospholipase C activity"/>
    <property type="evidence" value="ECO:0007669"/>
    <property type="project" value="UniProtKB-EC"/>
</dbReference>
<dbReference type="InterPro" id="IPR000909">
    <property type="entry name" value="PLipase_C_PInositol-sp_X_dom"/>
</dbReference>
<dbReference type="CDD" id="cd08598">
    <property type="entry name" value="PI-PLC1c_yeast"/>
    <property type="match status" value="1"/>
</dbReference>
<protein>
    <recommendedName>
        <fullName evidence="7">Phosphoinositide phospholipase C</fullName>
        <ecNumber evidence="7">3.1.4.11</ecNumber>
    </recommendedName>
</protein>
<dbReference type="Gene3D" id="2.60.40.150">
    <property type="entry name" value="C2 domain"/>
    <property type="match status" value="1"/>
</dbReference>
<feature type="region of interest" description="Disordered" evidence="8">
    <location>
        <begin position="250"/>
        <end position="284"/>
    </location>
</feature>